<dbReference type="HOGENOM" id="CLU_114851_1_0_4"/>
<organism evidence="3 4">
    <name type="scientific">Bordetella bronchiseptica 253</name>
    <dbReference type="NCBI Taxonomy" id="568707"/>
    <lineage>
        <taxon>Bacteria</taxon>
        <taxon>Pseudomonadati</taxon>
        <taxon>Pseudomonadota</taxon>
        <taxon>Betaproteobacteria</taxon>
        <taxon>Burkholderiales</taxon>
        <taxon>Alcaligenaceae</taxon>
        <taxon>Bordetella</taxon>
    </lineage>
</organism>
<evidence type="ECO:0000259" key="2">
    <source>
        <dbReference type="Pfam" id="PF02120"/>
    </source>
</evidence>
<reference evidence="3 4" key="1">
    <citation type="journal article" date="2012" name="BMC Genomics">
        <title>Comparative genomics of the classical Bordetella subspecies: the evolution and exchange of virulence-associated diversity amongst closely related pathogens.</title>
        <authorList>
            <person name="Park J."/>
            <person name="Zhang Y."/>
            <person name="Buboltz A.M."/>
            <person name="Zhang X."/>
            <person name="Schuster S.C."/>
            <person name="Ahuja U."/>
            <person name="Liu M."/>
            <person name="Miller J.F."/>
            <person name="Sebaihia M."/>
            <person name="Bentley S.D."/>
            <person name="Parkhill J."/>
            <person name="Harvill E.T."/>
        </authorList>
    </citation>
    <scope>NUCLEOTIDE SEQUENCE [LARGE SCALE GENOMIC DNA]</scope>
    <source>
        <strain evidence="3 4">253</strain>
    </source>
</reference>
<dbReference type="KEGG" id="bbh:BN112_4224"/>
<dbReference type="InterPro" id="IPR021136">
    <property type="entry name" value="Flagellar_hook_control-like_C"/>
</dbReference>
<dbReference type="Proteomes" id="UP000007564">
    <property type="component" value="Chromosome"/>
</dbReference>
<feature type="region of interest" description="Disordered" evidence="1">
    <location>
        <begin position="1"/>
        <end position="22"/>
    </location>
</feature>
<evidence type="ECO:0000313" key="3">
    <source>
        <dbReference type="EMBL" id="CCJ56138.1"/>
    </source>
</evidence>
<protein>
    <recommendedName>
        <fullName evidence="2">Flagellar hook-length control protein-like C-terminal domain-containing protein</fullName>
    </recommendedName>
</protein>
<accession>A0A0C6PBX5</accession>
<evidence type="ECO:0000313" key="4">
    <source>
        <dbReference type="Proteomes" id="UP000007564"/>
    </source>
</evidence>
<gene>
    <name evidence="3" type="ORF">BN112_4224</name>
</gene>
<feature type="domain" description="Flagellar hook-length control protein-like C-terminal" evidence="2">
    <location>
        <begin position="40"/>
        <end position="112"/>
    </location>
</feature>
<dbReference type="AlphaFoldDB" id="A0A0C6PBX5"/>
<proteinExistence type="predicted"/>
<dbReference type="EMBL" id="HE965806">
    <property type="protein sequence ID" value="CCJ56138.1"/>
    <property type="molecule type" value="Genomic_DNA"/>
</dbReference>
<feature type="compositionally biased region" description="Polar residues" evidence="1">
    <location>
        <begin position="1"/>
        <end position="16"/>
    </location>
</feature>
<dbReference type="OrthoDB" id="8521216at2"/>
<dbReference type="Pfam" id="PF02120">
    <property type="entry name" value="Flg_hook"/>
    <property type="match status" value="1"/>
</dbReference>
<evidence type="ECO:0000256" key="1">
    <source>
        <dbReference type="SAM" id="MobiDB-lite"/>
    </source>
</evidence>
<name>A0A0C6PBX5_BORBO</name>
<sequence length="164" mass="17589">MASRNTYRPPRSSTNRPGDRSALGWLGHDMRGAGVLATARKHLQIQHAVAAVLPPALGALCVVAKLENQHLQLAVPGPAHAAKLRQMAPRIAQTLTGQGWNVNEISVRVQAGMPRPGQKAPRPPKLAQPLGSTALDAFETLHRGLRPGPLADAVARLLKHHKNR</sequence>